<accession>A0AAX4JCH4</accession>
<reference evidence="1" key="1">
    <citation type="journal article" date="2024" name="BMC Genomics">
        <title>Functional annotation of a divergent genome using sequence and structure-based similarity.</title>
        <authorList>
            <person name="Svedberg D."/>
            <person name="Winiger R.R."/>
            <person name="Berg A."/>
            <person name="Sharma H."/>
            <person name="Tellgren-Roth C."/>
            <person name="Debrunner-Vossbrinck B.A."/>
            <person name="Vossbrinck C.R."/>
            <person name="Barandun J."/>
        </authorList>
    </citation>
    <scope>NUCLEOTIDE SEQUENCE</scope>
    <source>
        <strain evidence="1">Illinois isolate</strain>
    </source>
</reference>
<protein>
    <submittedName>
        <fullName evidence="1">Uncharacterized protein</fullName>
    </submittedName>
</protein>
<proteinExistence type="predicted"/>
<dbReference type="EMBL" id="CP142730">
    <property type="protein sequence ID" value="WUR03666.1"/>
    <property type="molecule type" value="Genomic_DNA"/>
</dbReference>
<dbReference type="AlphaFoldDB" id="A0AAX4JCH4"/>
<organism evidence="1 2">
    <name type="scientific">Vairimorpha necatrix</name>
    <dbReference type="NCBI Taxonomy" id="6039"/>
    <lineage>
        <taxon>Eukaryota</taxon>
        <taxon>Fungi</taxon>
        <taxon>Fungi incertae sedis</taxon>
        <taxon>Microsporidia</taxon>
        <taxon>Nosematidae</taxon>
        <taxon>Vairimorpha</taxon>
    </lineage>
</organism>
<dbReference type="KEGG" id="vnx:VNE69_05255"/>
<dbReference type="RefSeq" id="XP_065329811.1">
    <property type="nucleotide sequence ID" value="XM_065473739.1"/>
</dbReference>
<dbReference type="GeneID" id="90541479"/>
<sequence>MKIIQALLTIVFVHAYMFVYKNVKKTFTRKIYKKDFLMIHHSKSYLRVMIDFDAENNIIRGNIKKDMSQSENQFSKDFFIKCVEIPDISNIALEIENHLKKTGKILKTDFIILVYNPHDYINYNFMKKLIKNIKKSNSEKNRNPTNLHYEYILERNSDFEKILSRGKFDKNHDNKEFGNFDVPICHVRRNYMNYVIFSIDIMNICYIFKINYNEIDAKSLYRSFLASKLSNNNHYKDLQRELYLLHNFINKNERNLHLQSSALKCTDSSVKFENKSFIKFYKENGKIIFTQRGGNYVYPSKKKFYQKFVIEEFIEEFRSILKKISDIQNGQDFIKVELFIKLLVKKDKIKTILNNILNKPKSAINLIFIHLLFFDRVINESELKQLRKNRSFNEKRRTISNVLKNKLSNQKELNSQPARDMLKLCIFIEADTFLNENNLKFEPPFYKLREIGKQVLKHEPKQVECNKINLLIKKKINLMRIYDKVYHHLDDIIKLNDDFAKILSEIICLFKGNNNYTYYINEVNYKGNLNEIVKLYEFNKNDIERNNKEILNKLEKYSNDEKIKKIIEIIQKSSLKEKLARIIIESKNKYQNTTIDEKEIIMSELLEKGNKEIEKTFIDKEIKKHQTIYNEDLIKKYKNELKAEFKEKIILILNENIRKTSTEQ</sequence>
<evidence type="ECO:0000313" key="1">
    <source>
        <dbReference type="EMBL" id="WUR03666.1"/>
    </source>
</evidence>
<keyword evidence="2" id="KW-1185">Reference proteome</keyword>
<name>A0AAX4JCH4_9MICR</name>
<evidence type="ECO:0000313" key="2">
    <source>
        <dbReference type="Proteomes" id="UP001334084"/>
    </source>
</evidence>
<dbReference type="Proteomes" id="UP001334084">
    <property type="component" value="Chromosome 5"/>
</dbReference>
<gene>
    <name evidence="1" type="ORF">VNE69_05255</name>
</gene>